<dbReference type="InterPro" id="IPR013324">
    <property type="entry name" value="RNA_pol_sigma_r3/r4-like"/>
</dbReference>
<dbReference type="NCBIfam" id="NF008893">
    <property type="entry name" value="PRK11924.2-3"/>
    <property type="match status" value="1"/>
</dbReference>
<keyword evidence="2" id="KW-0805">Transcription regulation</keyword>
<accession>A0ABP2BFQ4</accession>
<keyword evidence="8" id="KW-1185">Reference proteome</keyword>
<protein>
    <submittedName>
        <fullName evidence="7">RNA polymerase sigma-70 factor, ECF subfamily</fullName>
    </submittedName>
</protein>
<evidence type="ECO:0000313" key="7">
    <source>
        <dbReference type="EMBL" id="CUX13941.1"/>
    </source>
</evidence>
<dbReference type="InterPro" id="IPR013249">
    <property type="entry name" value="RNA_pol_sigma70_r4_t2"/>
</dbReference>
<evidence type="ECO:0000256" key="1">
    <source>
        <dbReference type="ARBA" id="ARBA00010641"/>
    </source>
</evidence>
<evidence type="ECO:0000256" key="3">
    <source>
        <dbReference type="ARBA" id="ARBA00023082"/>
    </source>
</evidence>
<dbReference type="EMBL" id="FBWH01000009">
    <property type="protein sequence ID" value="CUX13941.1"/>
    <property type="molecule type" value="Genomic_DNA"/>
</dbReference>
<organism evidence="7 8">
    <name type="scientific">Agrobacterium genomosp. 13 str. CFBP 6927</name>
    <dbReference type="NCBI Taxonomy" id="1183428"/>
    <lineage>
        <taxon>Bacteria</taxon>
        <taxon>Pseudomonadati</taxon>
        <taxon>Pseudomonadota</taxon>
        <taxon>Alphaproteobacteria</taxon>
        <taxon>Hyphomicrobiales</taxon>
        <taxon>Rhizobiaceae</taxon>
        <taxon>Rhizobium/Agrobacterium group</taxon>
        <taxon>Agrobacterium</taxon>
        <taxon>Agrobacterium tumefaciens complex</taxon>
    </lineage>
</organism>
<proteinExistence type="inferred from homology"/>
<evidence type="ECO:0000256" key="4">
    <source>
        <dbReference type="ARBA" id="ARBA00023163"/>
    </source>
</evidence>
<dbReference type="SUPFAM" id="SSF88659">
    <property type="entry name" value="Sigma3 and sigma4 domains of RNA polymerase sigma factors"/>
    <property type="match status" value="1"/>
</dbReference>
<dbReference type="Pfam" id="PF04542">
    <property type="entry name" value="Sigma70_r2"/>
    <property type="match status" value="1"/>
</dbReference>
<dbReference type="InterPro" id="IPR007627">
    <property type="entry name" value="RNA_pol_sigma70_r2"/>
</dbReference>
<evidence type="ECO:0000256" key="2">
    <source>
        <dbReference type="ARBA" id="ARBA00023015"/>
    </source>
</evidence>
<dbReference type="InterPro" id="IPR039425">
    <property type="entry name" value="RNA_pol_sigma-70-like"/>
</dbReference>
<reference evidence="7 8" key="1">
    <citation type="submission" date="2016-01" db="EMBL/GenBank/DDBJ databases">
        <authorList>
            <person name="Regsiter A."/>
            <person name="william w."/>
        </authorList>
    </citation>
    <scope>NUCLEOTIDE SEQUENCE [LARGE SCALE GENOMIC DNA]</scope>
    <source>
        <strain evidence="7 8">CFBP 6927</strain>
    </source>
</reference>
<dbReference type="Gene3D" id="1.10.10.10">
    <property type="entry name" value="Winged helix-like DNA-binding domain superfamily/Winged helix DNA-binding domain"/>
    <property type="match status" value="1"/>
</dbReference>
<sequence>MLRSELERFRMRMGSVPDDLDRALAACARGDRNALRAIFDREAGRLIAVAERIVKRRELAEEVVQESFVRIWTHAHQYRRDQGSARGWIYAIVRNRALNLLRDGRREIAVQDVETLRDIEQADEVIAAWQKLDRNSRLYECLGALDETKRQGILMAYVAGYSHGEIAGRLRVPLGTTKSWIRRGLSALRECMA</sequence>
<dbReference type="Pfam" id="PF08281">
    <property type="entry name" value="Sigma70_r4_2"/>
    <property type="match status" value="1"/>
</dbReference>
<dbReference type="NCBIfam" id="TIGR02937">
    <property type="entry name" value="sigma70-ECF"/>
    <property type="match status" value="1"/>
</dbReference>
<dbReference type="PANTHER" id="PTHR43133:SF62">
    <property type="entry name" value="RNA POLYMERASE SIGMA FACTOR SIGZ"/>
    <property type="match status" value="1"/>
</dbReference>
<keyword evidence="4" id="KW-0804">Transcription</keyword>
<dbReference type="InterPro" id="IPR036388">
    <property type="entry name" value="WH-like_DNA-bd_sf"/>
</dbReference>
<gene>
    <name evidence="7" type="ORF">AGR13a_Cc170277</name>
</gene>
<dbReference type="InterPro" id="IPR014284">
    <property type="entry name" value="RNA_pol_sigma-70_dom"/>
</dbReference>
<feature type="domain" description="RNA polymerase sigma-70 region 2" evidence="5">
    <location>
        <begin position="39"/>
        <end position="106"/>
    </location>
</feature>
<dbReference type="PANTHER" id="PTHR43133">
    <property type="entry name" value="RNA POLYMERASE ECF-TYPE SIGMA FACTO"/>
    <property type="match status" value="1"/>
</dbReference>
<evidence type="ECO:0000313" key="8">
    <source>
        <dbReference type="Proteomes" id="UP000191812"/>
    </source>
</evidence>
<name>A0ABP2BFQ4_9HYPH</name>
<evidence type="ECO:0000259" key="5">
    <source>
        <dbReference type="Pfam" id="PF04542"/>
    </source>
</evidence>
<dbReference type="SUPFAM" id="SSF88946">
    <property type="entry name" value="Sigma2 domain of RNA polymerase sigma factors"/>
    <property type="match status" value="1"/>
</dbReference>
<dbReference type="Proteomes" id="UP000191812">
    <property type="component" value="Unassembled WGS sequence"/>
</dbReference>
<feature type="domain" description="RNA polymerase sigma factor 70 region 4 type 2" evidence="6">
    <location>
        <begin position="137"/>
        <end position="188"/>
    </location>
</feature>
<keyword evidence="3" id="KW-0731">Sigma factor</keyword>
<dbReference type="Gene3D" id="1.10.1740.10">
    <property type="match status" value="1"/>
</dbReference>
<dbReference type="InterPro" id="IPR013325">
    <property type="entry name" value="RNA_pol_sigma_r2"/>
</dbReference>
<evidence type="ECO:0000259" key="6">
    <source>
        <dbReference type="Pfam" id="PF08281"/>
    </source>
</evidence>
<comment type="caution">
    <text evidence="7">The sequence shown here is derived from an EMBL/GenBank/DDBJ whole genome shotgun (WGS) entry which is preliminary data.</text>
</comment>
<comment type="similarity">
    <text evidence="1">Belongs to the sigma-70 factor family. ECF subfamily.</text>
</comment>